<name>A0A843UZS8_COLES</name>
<evidence type="ECO:0000313" key="1">
    <source>
        <dbReference type="EMBL" id="MQL87064.1"/>
    </source>
</evidence>
<sequence length="62" mass="6668">MDEVGELLASCKISKGIKVAVEALLGQSQEASKTHSLRLLWCCSFQSESEVGEASSYVQASF</sequence>
<gene>
    <name evidence="1" type="ORF">Taro_019599</name>
</gene>
<organism evidence="1 2">
    <name type="scientific">Colocasia esculenta</name>
    <name type="common">Wild taro</name>
    <name type="synonym">Arum esculentum</name>
    <dbReference type="NCBI Taxonomy" id="4460"/>
    <lineage>
        <taxon>Eukaryota</taxon>
        <taxon>Viridiplantae</taxon>
        <taxon>Streptophyta</taxon>
        <taxon>Embryophyta</taxon>
        <taxon>Tracheophyta</taxon>
        <taxon>Spermatophyta</taxon>
        <taxon>Magnoliopsida</taxon>
        <taxon>Liliopsida</taxon>
        <taxon>Araceae</taxon>
        <taxon>Aroideae</taxon>
        <taxon>Colocasieae</taxon>
        <taxon>Colocasia</taxon>
    </lineage>
</organism>
<comment type="caution">
    <text evidence="1">The sequence shown here is derived from an EMBL/GenBank/DDBJ whole genome shotgun (WGS) entry which is preliminary data.</text>
</comment>
<reference evidence="1" key="1">
    <citation type="submission" date="2017-07" db="EMBL/GenBank/DDBJ databases">
        <title>Taro Niue Genome Assembly and Annotation.</title>
        <authorList>
            <person name="Atibalentja N."/>
            <person name="Keating K."/>
            <person name="Fields C.J."/>
        </authorList>
    </citation>
    <scope>NUCLEOTIDE SEQUENCE</scope>
    <source>
        <strain evidence="1">Niue_2</strain>
        <tissue evidence="1">Leaf</tissue>
    </source>
</reference>
<accession>A0A843UZS8</accession>
<dbReference type="Proteomes" id="UP000652761">
    <property type="component" value="Unassembled WGS sequence"/>
</dbReference>
<protein>
    <submittedName>
        <fullName evidence="1">Uncharacterized protein</fullName>
    </submittedName>
</protein>
<dbReference type="EMBL" id="NMUH01000949">
    <property type="protein sequence ID" value="MQL87064.1"/>
    <property type="molecule type" value="Genomic_DNA"/>
</dbReference>
<evidence type="ECO:0000313" key="2">
    <source>
        <dbReference type="Proteomes" id="UP000652761"/>
    </source>
</evidence>
<keyword evidence="2" id="KW-1185">Reference proteome</keyword>
<proteinExistence type="predicted"/>
<dbReference type="AlphaFoldDB" id="A0A843UZS8"/>